<feature type="region of interest" description="Disordered" evidence="1">
    <location>
        <begin position="19"/>
        <end position="43"/>
    </location>
</feature>
<evidence type="ECO:0000313" key="2">
    <source>
        <dbReference type="EMBL" id="VVA99617.1"/>
    </source>
</evidence>
<organism evidence="2 3">
    <name type="scientific">Arabis nemorensis</name>
    <dbReference type="NCBI Taxonomy" id="586526"/>
    <lineage>
        <taxon>Eukaryota</taxon>
        <taxon>Viridiplantae</taxon>
        <taxon>Streptophyta</taxon>
        <taxon>Embryophyta</taxon>
        <taxon>Tracheophyta</taxon>
        <taxon>Spermatophyta</taxon>
        <taxon>Magnoliopsida</taxon>
        <taxon>eudicotyledons</taxon>
        <taxon>Gunneridae</taxon>
        <taxon>Pentapetalae</taxon>
        <taxon>rosids</taxon>
        <taxon>malvids</taxon>
        <taxon>Brassicales</taxon>
        <taxon>Brassicaceae</taxon>
        <taxon>Arabideae</taxon>
        <taxon>Arabis</taxon>
    </lineage>
</organism>
<evidence type="ECO:0000256" key="1">
    <source>
        <dbReference type="SAM" id="MobiDB-lite"/>
    </source>
</evidence>
<dbReference type="AlphaFoldDB" id="A0A565BDE1"/>
<reference evidence="2" key="1">
    <citation type="submission" date="2019-07" db="EMBL/GenBank/DDBJ databases">
        <authorList>
            <person name="Dittberner H."/>
        </authorList>
    </citation>
    <scope>NUCLEOTIDE SEQUENCE [LARGE SCALE GENOMIC DNA]</scope>
</reference>
<dbReference type="EMBL" id="CABITT030000003">
    <property type="protein sequence ID" value="VVA99617.1"/>
    <property type="molecule type" value="Genomic_DNA"/>
</dbReference>
<name>A0A565BDE1_9BRAS</name>
<proteinExistence type="predicted"/>
<protein>
    <submittedName>
        <fullName evidence="2">Uncharacterized protein</fullName>
    </submittedName>
</protein>
<accession>A0A565BDE1</accession>
<gene>
    <name evidence="2" type="ORF">ANE_LOCUS10062</name>
</gene>
<feature type="compositionally biased region" description="Basic residues" evidence="1">
    <location>
        <begin position="20"/>
        <end position="41"/>
    </location>
</feature>
<keyword evidence="3" id="KW-1185">Reference proteome</keyword>
<evidence type="ECO:0000313" key="3">
    <source>
        <dbReference type="Proteomes" id="UP000489600"/>
    </source>
</evidence>
<dbReference type="Proteomes" id="UP000489600">
    <property type="component" value="Unassembled WGS sequence"/>
</dbReference>
<sequence>MFCRKLDFDFVNSSKEARRSTRLRLHPSRKPKPNQKKKSARLHGSGYAHTLQFRVPYSQCNSFDIEFCFTNVVVILVFTFT</sequence>
<comment type="caution">
    <text evidence="2">The sequence shown here is derived from an EMBL/GenBank/DDBJ whole genome shotgun (WGS) entry which is preliminary data.</text>
</comment>